<dbReference type="Proteomes" id="UP000269945">
    <property type="component" value="Unassembled WGS sequence"/>
</dbReference>
<sequence length="28" mass="2781">MRPGAHGAPTTASASPPESPSASLTCLW</sequence>
<dbReference type="AlphaFoldDB" id="A0A9X9LL94"/>
<accession>A0A9X9LL94</accession>
<protein>
    <submittedName>
        <fullName evidence="2">Uncharacterized protein</fullName>
    </submittedName>
</protein>
<organism evidence="2 3">
    <name type="scientific">Gulo gulo</name>
    <name type="common">Wolverine</name>
    <name type="synonym">Gluton</name>
    <dbReference type="NCBI Taxonomy" id="48420"/>
    <lineage>
        <taxon>Eukaryota</taxon>
        <taxon>Metazoa</taxon>
        <taxon>Chordata</taxon>
        <taxon>Craniata</taxon>
        <taxon>Vertebrata</taxon>
        <taxon>Euteleostomi</taxon>
        <taxon>Mammalia</taxon>
        <taxon>Eutheria</taxon>
        <taxon>Laurasiatheria</taxon>
        <taxon>Carnivora</taxon>
        <taxon>Caniformia</taxon>
        <taxon>Musteloidea</taxon>
        <taxon>Mustelidae</taxon>
        <taxon>Guloninae</taxon>
        <taxon>Gulo</taxon>
    </lineage>
</organism>
<comment type="caution">
    <text evidence="2">The sequence shown here is derived from an EMBL/GenBank/DDBJ whole genome shotgun (WGS) entry which is preliminary data.</text>
</comment>
<feature type="region of interest" description="Disordered" evidence="1">
    <location>
        <begin position="1"/>
        <end position="28"/>
    </location>
</feature>
<gene>
    <name evidence="2" type="ORF">BN2614_LOCUS3</name>
</gene>
<proteinExistence type="predicted"/>
<keyword evidence="3" id="KW-1185">Reference proteome</keyword>
<evidence type="ECO:0000313" key="2">
    <source>
        <dbReference type="EMBL" id="VCW75923.1"/>
    </source>
</evidence>
<reference evidence="2 3" key="1">
    <citation type="submission" date="2018-10" db="EMBL/GenBank/DDBJ databases">
        <authorList>
            <person name="Ekblom R."/>
            <person name="Jareborg N."/>
        </authorList>
    </citation>
    <scope>NUCLEOTIDE SEQUENCE [LARGE SCALE GENOMIC DNA]</scope>
    <source>
        <tissue evidence="2">Muscle</tissue>
    </source>
</reference>
<dbReference type="EMBL" id="CYRY02006868">
    <property type="protein sequence ID" value="VCW75923.1"/>
    <property type="molecule type" value="Genomic_DNA"/>
</dbReference>
<name>A0A9X9LL94_GULGU</name>
<evidence type="ECO:0000256" key="1">
    <source>
        <dbReference type="SAM" id="MobiDB-lite"/>
    </source>
</evidence>
<evidence type="ECO:0000313" key="3">
    <source>
        <dbReference type="Proteomes" id="UP000269945"/>
    </source>
</evidence>